<dbReference type="Proteomes" id="UP001596270">
    <property type="component" value="Unassembled WGS sequence"/>
</dbReference>
<evidence type="ECO:0000259" key="2">
    <source>
        <dbReference type="Pfam" id="PF12172"/>
    </source>
</evidence>
<dbReference type="InterPro" id="IPR012340">
    <property type="entry name" value="NA-bd_OB-fold"/>
</dbReference>
<evidence type="ECO:0000313" key="3">
    <source>
        <dbReference type="EMBL" id="MFC6283807.1"/>
    </source>
</evidence>
<comment type="caution">
    <text evidence="3">The sequence shown here is derived from an EMBL/GenBank/DDBJ whole genome shotgun (WGS) entry which is preliminary data.</text>
</comment>
<organism evidence="3 4">
    <name type="scientific">Polaromonas aquatica</name>
    <dbReference type="NCBI Taxonomy" id="332657"/>
    <lineage>
        <taxon>Bacteria</taxon>
        <taxon>Pseudomonadati</taxon>
        <taxon>Pseudomonadota</taxon>
        <taxon>Betaproteobacteria</taxon>
        <taxon>Burkholderiales</taxon>
        <taxon>Comamonadaceae</taxon>
        <taxon>Polaromonas</taxon>
    </lineage>
</organism>
<name>A0ABW1U422_9BURK</name>
<dbReference type="RefSeq" id="WP_371439583.1">
    <property type="nucleotide sequence ID" value="NZ_JBHSRS010000084.1"/>
</dbReference>
<accession>A0ABW1U422</accession>
<reference evidence="4" key="1">
    <citation type="journal article" date="2019" name="Int. J. Syst. Evol. Microbiol.">
        <title>The Global Catalogue of Microorganisms (GCM) 10K type strain sequencing project: providing services to taxonomists for standard genome sequencing and annotation.</title>
        <authorList>
            <consortium name="The Broad Institute Genomics Platform"/>
            <consortium name="The Broad Institute Genome Sequencing Center for Infectious Disease"/>
            <person name="Wu L."/>
            <person name="Ma J."/>
        </authorList>
    </citation>
    <scope>NUCLEOTIDE SEQUENCE [LARGE SCALE GENOMIC DNA]</scope>
    <source>
        <strain evidence="4">CCUG 39402</strain>
    </source>
</reference>
<dbReference type="Gene3D" id="6.10.30.10">
    <property type="match status" value="1"/>
</dbReference>
<feature type="domain" description="ChsH2 rubredoxin-like zinc ribbon" evidence="2">
    <location>
        <begin position="19"/>
        <end position="55"/>
    </location>
</feature>
<dbReference type="PANTHER" id="PTHR34075">
    <property type="entry name" value="BLR3430 PROTEIN"/>
    <property type="match status" value="1"/>
</dbReference>
<dbReference type="Pfam" id="PF12172">
    <property type="entry name" value="zf-ChsH2"/>
    <property type="match status" value="1"/>
</dbReference>
<dbReference type="InterPro" id="IPR052513">
    <property type="entry name" value="Thioester_dehydratase-like"/>
</dbReference>
<dbReference type="PANTHER" id="PTHR34075:SF5">
    <property type="entry name" value="BLR3430 PROTEIN"/>
    <property type="match status" value="1"/>
</dbReference>
<evidence type="ECO:0000313" key="4">
    <source>
        <dbReference type="Proteomes" id="UP001596270"/>
    </source>
</evidence>
<dbReference type="Pfam" id="PF01796">
    <property type="entry name" value="OB_ChsH2_C"/>
    <property type="match status" value="1"/>
</dbReference>
<protein>
    <submittedName>
        <fullName evidence="3">Zn-ribbon domain-containing OB-fold protein</fullName>
    </submittedName>
</protein>
<gene>
    <name evidence="3" type="ORF">ACFQND_21470</name>
</gene>
<dbReference type="InterPro" id="IPR022002">
    <property type="entry name" value="ChsH2_Znr"/>
</dbReference>
<dbReference type="SUPFAM" id="SSF50249">
    <property type="entry name" value="Nucleic acid-binding proteins"/>
    <property type="match status" value="1"/>
</dbReference>
<dbReference type="InterPro" id="IPR002878">
    <property type="entry name" value="ChsH2_C"/>
</dbReference>
<evidence type="ECO:0000259" key="1">
    <source>
        <dbReference type="Pfam" id="PF01796"/>
    </source>
</evidence>
<feature type="domain" description="ChsH2 C-terminal OB-fold" evidence="1">
    <location>
        <begin position="58"/>
        <end position="122"/>
    </location>
</feature>
<keyword evidence="4" id="KW-1185">Reference proteome</keyword>
<proteinExistence type="predicted"/>
<sequence length="141" mass="15772">MTTYDKPLPVEDPDSATFWAGCRNKQLLFQRCTKCRTMRYPARPFCANCQSAEFEMIESPGKGQLYSWIVVRHPVPKEVYAGEVPYIVALIDMDEGVRVASNIVGCKPEDVRAGMALQVEFEQVTPEVTLPKFRPAGLATA</sequence>
<dbReference type="EMBL" id="JBHSRS010000084">
    <property type="protein sequence ID" value="MFC6283807.1"/>
    <property type="molecule type" value="Genomic_DNA"/>
</dbReference>